<reference evidence="4" key="2">
    <citation type="submission" date="2023-01" db="EMBL/GenBank/DDBJ databases">
        <title>Draft genome sequence of Litoribrevibacter albus strain NBRC 110071.</title>
        <authorList>
            <person name="Sun Q."/>
            <person name="Mori K."/>
        </authorList>
    </citation>
    <scope>NUCLEOTIDE SEQUENCE</scope>
    <source>
        <strain evidence="4">NBRC 110071</strain>
    </source>
</reference>
<evidence type="ECO:0000313" key="4">
    <source>
        <dbReference type="EMBL" id="GLQ30215.1"/>
    </source>
</evidence>
<protein>
    <submittedName>
        <fullName evidence="4">XRE family transcriptional regulator</fullName>
    </submittedName>
</protein>
<dbReference type="SUPFAM" id="SSF46689">
    <property type="entry name" value="Homeodomain-like"/>
    <property type="match status" value="2"/>
</dbReference>
<dbReference type="InterPro" id="IPR009594">
    <property type="entry name" value="Tscrpt_reg_HTH_AraC_N"/>
</dbReference>
<dbReference type="Gene3D" id="1.10.10.60">
    <property type="entry name" value="Homeodomain-like"/>
    <property type="match status" value="2"/>
</dbReference>
<keyword evidence="1" id="KW-0805">Transcription regulation</keyword>
<dbReference type="GO" id="GO:0003700">
    <property type="term" value="F:DNA-binding transcription factor activity"/>
    <property type="evidence" value="ECO:0007669"/>
    <property type="project" value="InterPro"/>
</dbReference>
<sequence>MQSYADFKGLNTLEGHCETIIPGVCFYRASEGSGRVPLVYQSGIIFMGQGHKQIHLGEQNVRYGPGDYLVIGVPLPLECEAFAEDDKPILGLSINVDSQLLHRLVSELSKDSLGNPHYSKHDPNLDLGLTSESMSSELTEAFDRLLNALLSDTDARILGPAIVEEIIYRILTGPNGHVLFDLAKHDGHYARIARVLNLMHREYAEPITVESLAEKANMSLSGFHRAFRQVTTESPLQYLKKVRLTKAKELIVAEGKRANDAALLVGYTSPSQFSREFKRHFNSTPKSLAKSEA</sequence>
<dbReference type="RefSeq" id="WP_284378812.1">
    <property type="nucleotide sequence ID" value="NZ_BSNM01000003.1"/>
</dbReference>
<evidence type="ECO:0000256" key="2">
    <source>
        <dbReference type="ARBA" id="ARBA00023163"/>
    </source>
</evidence>
<dbReference type="Proteomes" id="UP001161389">
    <property type="component" value="Unassembled WGS sequence"/>
</dbReference>
<dbReference type="GO" id="GO:0043565">
    <property type="term" value="F:sequence-specific DNA binding"/>
    <property type="evidence" value="ECO:0007669"/>
    <property type="project" value="InterPro"/>
</dbReference>
<dbReference type="PROSITE" id="PS01124">
    <property type="entry name" value="HTH_ARAC_FAMILY_2"/>
    <property type="match status" value="1"/>
</dbReference>
<evidence type="ECO:0000313" key="5">
    <source>
        <dbReference type="Proteomes" id="UP001161389"/>
    </source>
</evidence>
<keyword evidence="5" id="KW-1185">Reference proteome</keyword>
<reference evidence="4" key="1">
    <citation type="journal article" date="2014" name="Int. J. Syst. Evol. Microbiol.">
        <title>Complete genome sequence of Corynebacterium casei LMG S-19264T (=DSM 44701T), isolated from a smear-ripened cheese.</title>
        <authorList>
            <consortium name="US DOE Joint Genome Institute (JGI-PGF)"/>
            <person name="Walter F."/>
            <person name="Albersmeier A."/>
            <person name="Kalinowski J."/>
            <person name="Ruckert C."/>
        </authorList>
    </citation>
    <scope>NUCLEOTIDE SEQUENCE</scope>
    <source>
        <strain evidence="4">NBRC 110071</strain>
    </source>
</reference>
<organism evidence="4 5">
    <name type="scientific">Litoribrevibacter albus</name>
    <dbReference type="NCBI Taxonomy" id="1473156"/>
    <lineage>
        <taxon>Bacteria</taxon>
        <taxon>Pseudomonadati</taxon>
        <taxon>Pseudomonadota</taxon>
        <taxon>Gammaproteobacteria</taxon>
        <taxon>Oceanospirillales</taxon>
        <taxon>Oceanospirillaceae</taxon>
        <taxon>Litoribrevibacter</taxon>
    </lineage>
</organism>
<evidence type="ECO:0000256" key="1">
    <source>
        <dbReference type="ARBA" id="ARBA00023015"/>
    </source>
</evidence>
<evidence type="ECO:0000259" key="3">
    <source>
        <dbReference type="PROSITE" id="PS01124"/>
    </source>
</evidence>
<dbReference type="Pfam" id="PF06719">
    <property type="entry name" value="AraC_N"/>
    <property type="match status" value="1"/>
</dbReference>
<proteinExistence type="predicted"/>
<name>A0AA37S8H6_9GAMM</name>
<dbReference type="AlphaFoldDB" id="A0AA37S8H6"/>
<dbReference type="EMBL" id="BSNM01000003">
    <property type="protein sequence ID" value="GLQ30215.1"/>
    <property type="molecule type" value="Genomic_DNA"/>
</dbReference>
<dbReference type="SMART" id="SM00342">
    <property type="entry name" value="HTH_ARAC"/>
    <property type="match status" value="1"/>
</dbReference>
<dbReference type="PANTHER" id="PTHR43436">
    <property type="entry name" value="ARAC-FAMILY TRANSCRIPTIONAL REGULATOR"/>
    <property type="match status" value="1"/>
</dbReference>
<gene>
    <name evidence="4" type="primary">yqhC</name>
    <name evidence="4" type="ORF">GCM10007876_06930</name>
</gene>
<dbReference type="InterPro" id="IPR009057">
    <property type="entry name" value="Homeodomain-like_sf"/>
</dbReference>
<dbReference type="PANTHER" id="PTHR43436:SF2">
    <property type="entry name" value="ARAC_XYLS FAMILY TRANSCRIPTIONAL REGULATOR"/>
    <property type="match status" value="1"/>
</dbReference>
<feature type="domain" description="HTH araC/xylS-type" evidence="3">
    <location>
        <begin position="193"/>
        <end position="291"/>
    </location>
</feature>
<comment type="caution">
    <text evidence="4">The sequence shown here is derived from an EMBL/GenBank/DDBJ whole genome shotgun (WGS) entry which is preliminary data.</text>
</comment>
<dbReference type="InterPro" id="IPR018060">
    <property type="entry name" value="HTH_AraC"/>
</dbReference>
<keyword evidence="2" id="KW-0804">Transcription</keyword>
<dbReference type="Pfam" id="PF12833">
    <property type="entry name" value="HTH_18"/>
    <property type="match status" value="1"/>
</dbReference>
<accession>A0AA37S8H6</accession>